<reference evidence="1 2" key="1">
    <citation type="submission" date="2018-10" db="EMBL/GenBank/DDBJ databases">
        <title>Lactobacillus sp. R7 and Lactobacillus sp. R19 isolated from fermented mustard green product of Taiwan.</title>
        <authorList>
            <person name="Lin S.-T."/>
        </authorList>
    </citation>
    <scope>NUCLEOTIDE SEQUENCE [LARGE SCALE GENOMIC DNA]</scope>
    <source>
        <strain evidence="1 2">BCRC 81129</strain>
    </source>
</reference>
<evidence type="ECO:0000313" key="2">
    <source>
        <dbReference type="Proteomes" id="UP000297348"/>
    </source>
</evidence>
<dbReference type="RefSeq" id="WP_135368568.1">
    <property type="nucleotide sequence ID" value="NZ_RKLX01000018.1"/>
</dbReference>
<name>A0A4Z0J790_9LACO</name>
<dbReference type="EMBL" id="RKLX01000018">
    <property type="protein sequence ID" value="TGD18031.1"/>
    <property type="molecule type" value="Genomic_DNA"/>
</dbReference>
<accession>A0A4Z0J790</accession>
<comment type="caution">
    <text evidence="1">The sequence shown here is derived from an EMBL/GenBank/DDBJ whole genome shotgun (WGS) entry which is preliminary data.</text>
</comment>
<dbReference type="AlphaFoldDB" id="A0A4Z0J790"/>
<proteinExistence type="predicted"/>
<evidence type="ECO:0000313" key="1">
    <source>
        <dbReference type="EMBL" id="TGD18031.1"/>
    </source>
</evidence>
<protein>
    <submittedName>
        <fullName evidence="1">Uncharacterized protein</fullName>
    </submittedName>
</protein>
<keyword evidence="2" id="KW-1185">Reference proteome</keyword>
<dbReference type="Proteomes" id="UP000297348">
    <property type="component" value="Unassembled WGS sequence"/>
</dbReference>
<dbReference type="OrthoDB" id="2312955at2"/>
<gene>
    <name evidence="1" type="ORF">EGT51_10130</name>
</gene>
<sequence length="218" mass="24561">MMTTRHSLGTVLTQIRFILADGATAAEVLCDADVPAWYLTELERDHITRPNDELLALICQAYELSEQTVGNLRQAPHLAAAIAQIARARDHELATRLRQRMMSWPDSATTAATEPVIQMSDPAAKHSYADILRCVRQRIEWCPILVSALYYRVSPMAYWQMEAAQLAVTPEVKQLLGYRLECDDLTPFLHADDLYTAICQHLDLCKKSLPVQLRLPGC</sequence>
<organism evidence="1 2">
    <name type="scientific">Levilactobacillus suantsaiihabitans</name>
    <dbReference type="NCBI Taxonomy" id="2487722"/>
    <lineage>
        <taxon>Bacteria</taxon>
        <taxon>Bacillati</taxon>
        <taxon>Bacillota</taxon>
        <taxon>Bacilli</taxon>
        <taxon>Lactobacillales</taxon>
        <taxon>Lactobacillaceae</taxon>
        <taxon>Levilactobacillus</taxon>
    </lineage>
</organism>